<accession>A0A267G2B1</accession>
<dbReference type="InterPro" id="IPR021861">
    <property type="entry name" value="THO_THOC1"/>
</dbReference>
<feature type="transmembrane region" description="Helical" evidence="1">
    <location>
        <begin position="30"/>
        <end position="52"/>
    </location>
</feature>
<organism evidence="2 3">
    <name type="scientific">Macrostomum lignano</name>
    <dbReference type="NCBI Taxonomy" id="282301"/>
    <lineage>
        <taxon>Eukaryota</taxon>
        <taxon>Metazoa</taxon>
        <taxon>Spiralia</taxon>
        <taxon>Lophotrochozoa</taxon>
        <taxon>Platyhelminthes</taxon>
        <taxon>Rhabditophora</taxon>
        <taxon>Macrostomorpha</taxon>
        <taxon>Macrostomida</taxon>
        <taxon>Macrostomidae</taxon>
        <taxon>Macrostomum</taxon>
    </lineage>
</organism>
<proteinExistence type="predicted"/>
<dbReference type="PANTHER" id="PTHR13265">
    <property type="entry name" value="THO COMPLEX SUBUNIT 1"/>
    <property type="match status" value="1"/>
</dbReference>
<dbReference type="GO" id="GO:0000445">
    <property type="term" value="C:THO complex part of transcription export complex"/>
    <property type="evidence" value="ECO:0007669"/>
    <property type="project" value="TreeGrafter"/>
</dbReference>
<dbReference type="OrthoDB" id="10257415at2759"/>
<protein>
    <submittedName>
        <fullName evidence="2">Uncharacterized protein</fullName>
    </submittedName>
</protein>
<comment type="caution">
    <text evidence="2">The sequence shown here is derived from an EMBL/GenBank/DDBJ whole genome shotgun (WGS) entry which is preliminary data.</text>
</comment>
<evidence type="ECO:0000256" key="1">
    <source>
        <dbReference type="SAM" id="Phobius"/>
    </source>
</evidence>
<keyword evidence="1" id="KW-0472">Membrane</keyword>
<keyword evidence="3" id="KW-1185">Reference proteome</keyword>
<dbReference type="Proteomes" id="UP000215902">
    <property type="component" value="Unassembled WGS sequence"/>
</dbReference>
<dbReference type="AlphaFoldDB" id="A0A267G2B1"/>
<name>A0A267G2B1_9PLAT</name>
<dbReference type="GO" id="GO:0006406">
    <property type="term" value="P:mRNA export from nucleus"/>
    <property type="evidence" value="ECO:0007669"/>
    <property type="project" value="TreeGrafter"/>
</dbReference>
<dbReference type="STRING" id="282301.A0A267G2B1"/>
<evidence type="ECO:0000313" key="2">
    <source>
        <dbReference type="EMBL" id="PAA80103.1"/>
    </source>
</evidence>
<keyword evidence="1" id="KW-1133">Transmembrane helix</keyword>
<keyword evidence="1" id="KW-0812">Transmembrane</keyword>
<dbReference type="PANTHER" id="PTHR13265:SF0">
    <property type="entry name" value="HPR1"/>
    <property type="match status" value="1"/>
</dbReference>
<dbReference type="EMBL" id="NIVC01000597">
    <property type="protein sequence ID" value="PAA80103.1"/>
    <property type="molecule type" value="Genomic_DNA"/>
</dbReference>
<reference evidence="2 3" key="1">
    <citation type="submission" date="2017-06" db="EMBL/GenBank/DDBJ databases">
        <title>A platform for efficient transgenesis in Macrostomum lignano, a flatworm model organism for stem cell research.</title>
        <authorList>
            <person name="Berezikov E."/>
        </authorList>
    </citation>
    <scope>NUCLEOTIDE SEQUENCE [LARGE SCALE GENOMIC DNA]</scope>
    <source>
        <strain evidence="2">DV1</strain>
        <tissue evidence="2">Whole organism</tissue>
    </source>
</reference>
<dbReference type="Pfam" id="PF11957">
    <property type="entry name" value="efThoc1"/>
    <property type="match status" value="2"/>
</dbReference>
<sequence>MCNDLLRRCQKVATRYSAAESNCSFLGYSFHWMISLALILCRISMPILLITLRAPSRKAGSGHTAFYMKFWTLQQYFRQPALCYQAANWSNLCTSVDTLLDTFAGMKIEAVRDSSDQFYPYYLTSQRLLDLQLLDHRFRRALLVQLLVLLQYLVAHVKFKSADQQLKPDQADW</sequence>
<evidence type="ECO:0000313" key="3">
    <source>
        <dbReference type="Proteomes" id="UP000215902"/>
    </source>
</evidence>
<gene>
    <name evidence="2" type="ORF">BOX15_Mlig024300g2</name>
</gene>